<dbReference type="Proteomes" id="UP000886520">
    <property type="component" value="Chromosome 9"/>
</dbReference>
<dbReference type="PANTHER" id="PTHR35118">
    <property type="entry name" value="KINASE FAMILY PROTEIN"/>
    <property type="match status" value="1"/>
</dbReference>
<evidence type="ECO:0000313" key="1">
    <source>
        <dbReference type="EMBL" id="KAI5075338.1"/>
    </source>
</evidence>
<dbReference type="PANTHER" id="PTHR35118:SF3">
    <property type="entry name" value="PROTEIN KINASE SUPERFAMILY PROTEIN"/>
    <property type="match status" value="1"/>
</dbReference>
<dbReference type="AlphaFoldDB" id="A0A9D4ZH58"/>
<dbReference type="InterPro" id="IPR011009">
    <property type="entry name" value="Kinase-like_dom_sf"/>
</dbReference>
<dbReference type="Gene3D" id="1.10.510.10">
    <property type="entry name" value="Transferase(Phosphotransferase) domain 1"/>
    <property type="match status" value="1"/>
</dbReference>
<organism evidence="1 2">
    <name type="scientific">Adiantum capillus-veneris</name>
    <name type="common">Maidenhair fern</name>
    <dbReference type="NCBI Taxonomy" id="13818"/>
    <lineage>
        <taxon>Eukaryota</taxon>
        <taxon>Viridiplantae</taxon>
        <taxon>Streptophyta</taxon>
        <taxon>Embryophyta</taxon>
        <taxon>Tracheophyta</taxon>
        <taxon>Polypodiopsida</taxon>
        <taxon>Polypodiidae</taxon>
        <taxon>Polypodiales</taxon>
        <taxon>Pteridineae</taxon>
        <taxon>Pteridaceae</taxon>
        <taxon>Vittarioideae</taxon>
        <taxon>Adiantum</taxon>
    </lineage>
</organism>
<gene>
    <name evidence="1" type="ORF">GOP47_0009414</name>
</gene>
<accession>A0A9D4ZH58</accession>
<reference evidence="1" key="1">
    <citation type="submission" date="2021-01" db="EMBL/GenBank/DDBJ databases">
        <title>Adiantum capillus-veneris genome.</title>
        <authorList>
            <person name="Fang Y."/>
            <person name="Liao Q."/>
        </authorList>
    </citation>
    <scope>NUCLEOTIDE SEQUENCE</scope>
    <source>
        <strain evidence="1">H3</strain>
        <tissue evidence="1">Leaf</tissue>
    </source>
</reference>
<evidence type="ECO:0000313" key="2">
    <source>
        <dbReference type="Proteomes" id="UP000886520"/>
    </source>
</evidence>
<comment type="caution">
    <text evidence="1">The sequence shown here is derived from an EMBL/GenBank/DDBJ whole genome shotgun (WGS) entry which is preliminary data.</text>
</comment>
<name>A0A9D4ZH58_ADICA</name>
<proteinExistence type="predicted"/>
<protein>
    <recommendedName>
        <fullName evidence="3">Protein kinase domain-containing protein</fullName>
    </recommendedName>
</protein>
<dbReference type="OrthoDB" id="1895168at2759"/>
<keyword evidence="2" id="KW-1185">Reference proteome</keyword>
<dbReference type="EMBL" id="JABFUD020000009">
    <property type="protein sequence ID" value="KAI5075338.1"/>
    <property type="molecule type" value="Genomic_DNA"/>
</dbReference>
<evidence type="ECO:0008006" key="3">
    <source>
        <dbReference type="Google" id="ProtNLM"/>
    </source>
</evidence>
<sequence>MNTSGSNIDAVDPDIGDLEDFLKRLVDSKALHMELKSWLEERLSTKVFDEPFKLEELYQFDHALEGTSFSQVLRMPSVLNSDPSLVAEACLAVEDFLYSAAQGLWSTFWHNENNNFPFFVAGTHKINGPHGGPYCAALVERSDEKGDDMLWEHIYEFVLVGDDIDDGALYGSFPSSTQVSQAVFYALQLLLSKKLSQLRSHTTSNQNVLTAFVLLVHFQGGSVVKVKGDVSKLETTNAQVYHSAATWVQQYANLTVSAIDKVWNKFGSVNWHDVGALQMVLATFHCMEQCRAPKTSITELSAQHSFRLLQRAEQRRLEINGSGNNPVAAASVSEIQEEIEEIQEVDSGSTTKLLTFLKIEPGTVLWLEESHEKKGFEVHEDLSDSTHSIYTAVALDDESKELLNVYVGAHPGQLEPSWEDMGTWYQVQRQARVLKVMKQRTLSSKYIHTLVHSGELLHPGLCTKQSLKGRCDHPWCGVPVLITSPVGESLQRIFSRDGILPPMELLKCCHDCLSALRSAQLVGIQHANISPDHVVRVKEASCDSYYVLVDWGHAILEEKDSPGTNLKFSSSDALQEGRTCPASDIESLIYVLFYLCGGILPQFDSIESALQWRVRAWTRRAIQQVLGEASIVLKAFADYVDNLCATPYSVDYDIWLRRLSRVLGREGSSSLQHD</sequence>
<dbReference type="SUPFAM" id="SSF56112">
    <property type="entry name" value="Protein kinase-like (PK-like)"/>
    <property type="match status" value="1"/>
</dbReference>